<name>A0A0L0D1T9_PLAFA</name>
<accession>A0A0L0D1T9</accession>
<evidence type="ECO:0000313" key="2">
    <source>
        <dbReference type="Proteomes" id="UP000054566"/>
    </source>
</evidence>
<reference evidence="2" key="2">
    <citation type="submission" date="2015-07" db="EMBL/GenBank/DDBJ databases">
        <title>The genome sequence of Plasmodium falciparum RAJ116.</title>
        <authorList>
            <consortium name="The Broad Institute Genome Sequencing Platform"/>
            <person name="Volkman S.K."/>
            <person name="Neafsey D.E."/>
            <person name="Dash A.P."/>
            <person name="Chitnis C.E."/>
            <person name="Hartl D.L."/>
            <person name="Young S.K."/>
            <person name="Kodira C.D."/>
            <person name="Zeng Q."/>
            <person name="Koehrsen M."/>
            <person name="Godfrey P."/>
            <person name="Alvarado L."/>
            <person name="Berlin A."/>
            <person name="Borenstein D."/>
            <person name="Chen Z."/>
            <person name="Engels R."/>
            <person name="Freedman E."/>
            <person name="Gellesch M."/>
            <person name="Goldberg J."/>
            <person name="Griggs A."/>
            <person name="Gujja S."/>
            <person name="Heiman D."/>
            <person name="Hepburn T."/>
            <person name="Howarth C."/>
            <person name="Jen D."/>
            <person name="Larson L."/>
            <person name="Lewis B."/>
            <person name="Mehta T."/>
            <person name="Park D."/>
            <person name="Pearson M."/>
            <person name="Roberts A."/>
            <person name="Saif S."/>
            <person name="Shea T."/>
            <person name="Shenoy N."/>
            <person name="Sisk P."/>
            <person name="Stolte C."/>
            <person name="Sykes S."/>
            <person name="Walk T."/>
            <person name="White J."/>
            <person name="Yandava C."/>
            <person name="Wirth D.F."/>
            <person name="Nusbaum C."/>
            <person name="Birren B."/>
        </authorList>
    </citation>
    <scope>NUCLEOTIDE SEQUENCE [LARGE SCALE GENOMIC DNA]</scope>
    <source>
        <strain evidence="2">RAJ116</strain>
    </source>
</reference>
<sequence>MDIYLTKLRNELNNKKIPKIKYTNLLNEEYDENMFFDSLKGFFKYHQNLFEDIYFIKENDIKHICELIINIIINSKCYLFLIQLLCIKNFSISSLYKKNVLQAVEEVNIPIIQ</sequence>
<gene>
    <name evidence="1" type="ORF">PFLG_02846</name>
</gene>
<dbReference type="EMBL" id="GG664616">
    <property type="protein sequence ID" value="KNC37644.1"/>
    <property type="molecule type" value="Genomic_DNA"/>
</dbReference>
<organism evidence="1 2">
    <name type="scientific">Plasmodium falciparum RAJ116</name>
    <dbReference type="NCBI Taxonomy" id="580058"/>
    <lineage>
        <taxon>Eukaryota</taxon>
        <taxon>Sar</taxon>
        <taxon>Alveolata</taxon>
        <taxon>Apicomplexa</taxon>
        <taxon>Aconoidasida</taxon>
        <taxon>Haemosporida</taxon>
        <taxon>Plasmodiidae</taxon>
        <taxon>Plasmodium</taxon>
        <taxon>Plasmodium (Laverania)</taxon>
    </lineage>
</organism>
<dbReference type="AlphaFoldDB" id="A0A0L0D1T9"/>
<protein>
    <submittedName>
        <fullName evidence="1">Uncharacterized protein</fullName>
    </submittedName>
</protein>
<evidence type="ECO:0000313" key="1">
    <source>
        <dbReference type="EMBL" id="KNC37644.1"/>
    </source>
</evidence>
<reference evidence="2" key="1">
    <citation type="submission" date="2015-07" db="EMBL/GenBank/DDBJ databases">
        <title>Annotation of Plasmodium falciparum RAJ116.</title>
        <authorList>
            <consortium name="The Broad Institute Genome Sequencing Platform"/>
            <person name="Volkman S.K."/>
            <person name="Neafsey D.E."/>
            <person name="Dash A.P."/>
            <person name="Chitnis C.E."/>
            <person name="Hartl D.L."/>
            <person name="Young S.K."/>
            <person name="Zeng Q."/>
            <person name="Koehrsen M."/>
            <person name="Alvarado L."/>
            <person name="Berlin A."/>
            <person name="Borenstein D."/>
            <person name="Chapman S.B."/>
            <person name="Chen Z."/>
            <person name="Engels R."/>
            <person name="Freedman E."/>
            <person name="Gellesch M."/>
            <person name="Goldberg J."/>
            <person name="Griggs A."/>
            <person name="Gujja S."/>
            <person name="Heilman E.R."/>
            <person name="Heiman D.I."/>
            <person name="Howarth C."/>
            <person name="Jen D."/>
            <person name="Larson L."/>
            <person name="Mehta T."/>
            <person name="Neiman D."/>
            <person name="Park D."/>
            <person name="Pearson M."/>
            <person name="Roberts A."/>
            <person name="Saif S."/>
            <person name="Shea T."/>
            <person name="Shenoy N."/>
            <person name="Sisk P."/>
            <person name="Stolte C."/>
            <person name="Sykes S."/>
            <person name="Walk T."/>
            <person name="White J."/>
            <person name="Yandava C."/>
            <person name="Haas B."/>
            <person name="Henn M.R."/>
            <person name="Nusbaum C."/>
            <person name="Birren B."/>
        </authorList>
    </citation>
    <scope>NUCLEOTIDE SEQUENCE [LARGE SCALE GENOMIC DNA]</scope>
    <source>
        <strain evidence="2">RAJ116</strain>
    </source>
</reference>
<proteinExistence type="predicted"/>
<dbReference type="Proteomes" id="UP000054566">
    <property type="component" value="Unassembled WGS sequence"/>
</dbReference>